<evidence type="ECO:0000313" key="2">
    <source>
        <dbReference type="Proteomes" id="UP000076490"/>
    </source>
</evidence>
<organism evidence="1 2">
    <name type="scientific">Bhargavaea cecembensis</name>
    <dbReference type="NCBI Taxonomy" id="394098"/>
    <lineage>
        <taxon>Bacteria</taxon>
        <taxon>Bacillati</taxon>
        <taxon>Bacillota</taxon>
        <taxon>Bacilli</taxon>
        <taxon>Bacillales</taxon>
        <taxon>Caryophanaceae</taxon>
        <taxon>Bhargavaea</taxon>
    </lineage>
</organism>
<dbReference type="Proteomes" id="UP000076490">
    <property type="component" value="Unassembled WGS sequence"/>
</dbReference>
<dbReference type="EMBL" id="LQNT01000011">
    <property type="protein sequence ID" value="KZE37370.1"/>
    <property type="molecule type" value="Genomic_DNA"/>
</dbReference>
<accession>A0A161SQ63</accession>
<dbReference type="AlphaFoldDB" id="A0A161SQ63"/>
<reference evidence="1 2" key="1">
    <citation type="submission" date="2016-01" db="EMBL/GenBank/DDBJ databases">
        <title>Whole genome sequencing of Bhargavaea cecembensis T14.</title>
        <authorList>
            <person name="Hong K.W."/>
        </authorList>
    </citation>
    <scope>NUCLEOTIDE SEQUENCE [LARGE SCALE GENOMIC DNA]</scope>
    <source>
        <strain evidence="1 2">T14</strain>
    </source>
</reference>
<gene>
    <name evidence="1" type="ORF">AV656_12430</name>
</gene>
<sequence length="99" mass="11319">MQNPREAQRFPGVFVWGGQGIMEGDWENQSFVWARRMIQAESQFAAGNRTGEQGFTGSPAAFGTHHFTYTISLYFAPEKMICFLLTSRIRDDNMFKVES</sequence>
<name>A0A161SQ63_9BACL</name>
<evidence type="ECO:0000313" key="1">
    <source>
        <dbReference type="EMBL" id="KZE37370.1"/>
    </source>
</evidence>
<proteinExistence type="predicted"/>
<protein>
    <submittedName>
        <fullName evidence="1">Uncharacterized protein</fullName>
    </submittedName>
</protein>
<comment type="caution">
    <text evidence="1">The sequence shown here is derived from an EMBL/GenBank/DDBJ whole genome shotgun (WGS) entry which is preliminary data.</text>
</comment>